<proteinExistence type="inferred from homology"/>
<evidence type="ECO:0000256" key="3">
    <source>
        <dbReference type="ARBA" id="ARBA00022692"/>
    </source>
</evidence>
<evidence type="ECO:0000313" key="9">
    <source>
        <dbReference type="Proteomes" id="UP000503462"/>
    </source>
</evidence>
<dbReference type="Pfam" id="PF04117">
    <property type="entry name" value="Mpv17_PMP22"/>
    <property type="match status" value="1"/>
</dbReference>
<comment type="similarity">
    <text evidence="2 6">Belongs to the peroxisomal membrane protein PXMP2/4 family.</text>
</comment>
<dbReference type="EMBL" id="CP051139">
    <property type="protein sequence ID" value="QIW94552.1"/>
    <property type="molecule type" value="Genomic_DNA"/>
</dbReference>
<accession>A0A6H0XIK1</accession>
<keyword evidence="3 6" id="KW-0812">Transmembrane</keyword>
<keyword evidence="4 6" id="KW-1133">Transmembrane helix</keyword>
<keyword evidence="9" id="KW-1185">Reference proteome</keyword>
<feature type="chain" id="PRO_5026147040" evidence="7">
    <location>
        <begin position="24"/>
        <end position="226"/>
    </location>
</feature>
<organism evidence="8 9">
    <name type="scientific">Peltaster fructicola</name>
    <dbReference type="NCBI Taxonomy" id="286661"/>
    <lineage>
        <taxon>Eukaryota</taxon>
        <taxon>Fungi</taxon>
        <taxon>Dikarya</taxon>
        <taxon>Ascomycota</taxon>
        <taxon>Pezizomycotina</taxon>
        <taxon>Dothideomycetes</taxon>
        <taxon>Dothideomycetes incertae sedis</taxon>
        <taxon>Peltaster</taxon>
    </lineage>
</organism>
<evidence type="ECO:0000256" key="4">
    <source>
        <dbReference type="ARBA" id="ARBA00022989"/>
    </source>
</evidence>
<dbReference type="Proteomes" id="UP000503462">
    <property type="component" value="Chromosome 1"/>
</dbReference>
<evidence type="ECO:0000256" key="5">
    <source>
        <dbReference type="ARBA" id="ARBA00023136"/>
    </source>
</evidence>
<feature type="transmembrane region" description="Helical" evidence="6">
    <location>
        <begin position="200"/>
        <end position="217"/>
    </location>
</feature>
<evidence type="ECO:0000256" key="1">
    <source>
        <dbReference type="ARBA" id="ARBA00004141"/>
    </source>
</evidence>
<keyword evidence="7" id="KW-0732">Signal</keyword>
<dbReference type="AlphaFoldDB" id="A0A6H0XIK1"/>
<name>A0A6H0XIK1_9PEZI</name>
<sequence>MDSPMLKVTIQAALLNALSNTLAQLITCYRTNTSYALNYHDLAAFVTFSLIASPPNYIWQTWLEASFPGYAGSLTPKEKEKLVDEVVAGRSSGVDNGVATIRNEKKLAMTTSSTTQDPVKAKRKLDLKNTAIKFLLDQTVGAAANTILFIIGIAILQGRSFDQGIAECREGFWPLIRAGQRLWPLVSLINLTLVPVEQRMIFGSIVGVFWGIFLSLMSSGKKTKTS</sequence>
<evidence type="ECO:0000256" key="7">
    <source>
        <dbReference type="SAM" id="SignalP"/>
    </source>
</evidence>
<dbReference type="PANTHER" id="PTHR11266:SF80">
    <property type="entry name" value="PEROXISOMAL MEMBRANE PROTEIN 2"/>
    <property type="match status" value="1"/>
</dbReference>
<comment type="subcellular location">
    <subcellularLocation>
        <location evidence="1">Membrane</location>
        <topology evidence="1">Multi-pass membrane protein</topology>
    </subcellularLocation>
</comment>
<comment type="caution">
    <text evidence="6">Lacks conserved residue(s) required for the propagation of feature annotation.</text>
</comment>
<evidence type="ECO:0000256" key="6">
    <source>
        <dbReference type="RuleBase" id="RU363053"/>
    </source>
</evidence>
<dbReference type="InterPro" id="IPR007248">
    <property type="entry name" value="Mpv17_PMP22"/>
</dbReference>
<feature type="signal peptide" evidence="7">
    <location>
        <begin position="1"/>
        <end position="23"/>
    </location>
</feature>
<evidence type="ECO:0000313" key="8">
    <source>
        <dbReference type="EMBL" id="QIW94552.1"/>
    </source>
</evidence>
<evidence type="ECO:0000256" key="2">
    <source>
        <dbReference type="ARBA" id="ARBA00006824"/>
    </source>
</evidence>
<gene>
    <name evidence="8" type="ORF">AMS68_000070</name>
</gene>
<reference evidence="8 9" key="1">
    <citation type="journal article" date="2016" name="Sci. Rep.">
        <title>Peltaster fructicola genome reveals evolution from an invasive phytopathogen to an ectophytic parasite.</title>
        <authorList>
            <person name="Xu C."/>
            <person name="Chen H."/>
            <person name="Gleason M.L."/>
            <person name="Xu J.R."/>
            <person name="Liu H."/>
            <person name="Zhang R."/>
            <person name="Sun G."/>
        </authorList>
    </citation>
    <scope>NUCLEOTIDE SEQUENCE [LARGE SCALE GENOMIC DNA]</scope>
    <source>
        <strain evidence="8 9">LNHT1506</strain>
    </source>
</reference>
<dbReference type="OrthoDB" id="10267969at2759"/>
<protein>
    <submittedName>
        <fullName evidence="8">Uncharacterized protein</fullName>
    </submittedName>
</protein>
<keyword evidence="5 6" id="KW-0472">Membrane</keyword>
<dbReference type="PANTHER" id="PTHR11266">
    <property type="entry name" value="PEROXISOMAL MEMBRANE PROTEIN 2, PXMP2 MPV17"/>
    <property type="match status" value="1"/>
</dbReference>
<dbReference type="GO" id="GO:0005778">
    <property type="term" value="C:peroxisomal membrane"/>
    <property type="evidence" value="ECO:0007669"/>
    <property type="project" value="TreeGrafter"/>
</dbReference>